<dbReference type="Proteomes" id="UP001642540">
    <property type="component" value="Unassembled WGS sequence"/>
</dbReference>
<sequence>MIYKCVIGEYCIVSLKRETKTKLKQIINELYESKRGRHDQEEMKIRLVYVELNYASGTSSGNFASKLLKQGIEMYPDNVHYYTSFCAHEKDLQSQLRYVEIALKRWPHNVNLHYKKATILQRNLLSTCRSSCKNCRCEYKAVVAPRKKKEVVEAYEKFIRKTPKDDRNLPNAYYSIAMIHVIISTDFKMMNYYYKLGKQAEENQLPCFVSDYQNEMCIEKTFVENVRSERSSPQAVDVPNNRILERRKHLKCPVRRWMITRHRMSVNDLNKKKSIKCSSFDPVRKPKEIPPLPDRMYMVKPITIKQMALSDNRIYENRVLELTIIDVPKAECCLDSEVKASSTEMVNFTESALDVKVEVLTNASTVNPPSIGSESSLPPIETGKDLVPRRIEAGLGKSTRTTSYFQRQLRLLPPPLRPQLPPQQQRRGRLHPQKTPLRQEQQLLNQRWKKLKLSPLLQPLFNLPLRYPPLLIQC</sequence>
<accession>A0ABP1RWY9</accession>
<gene>
    <name evidence="2" type="ORF">ODALV1_LOCUS26914</name>
</gene>
<reference evidence="2 3" key="1">
    <citation type="submission" date="2024-08" db="EMBL/GenBank/DDBJ databases">
        <authorList>
            <person name="Cucini C."/>
            <person name="Frati F."/>
        </authorList>
    </citation>
    <scope>NUCLEOTIDE SEQUENCE [LARGE SCALE GENOMIC DNA]</scope>
</reference>
<comment type="caution">
    <text evidence="2">The sequence shown here is derived from an EMBL/GenBank/DDBJ whole genome shotgun (WGS) entry which is preliminary data.</text>
</comment>
<feature type="region of interest" description="Disordered" evidence="1">
    <location>
        <begin position="413"/>
        <end position="435"/>
    </location>
</feature>
<dbReference type="EMBL" id="CAXLJM020000117">
    <property type="protein sequence ID" value="CAL8137430.1"/>
    <property type="molecule type" value="Genomic_DNA"/>
</dbReference>
<name>A0ABP1RWY9_9HEXA</name>
<protein>
    <submittedName>
        <fullName evidence="2">Uncharacterized protein</fullName>
    </submittedName>
</protein>
<evidence type="ECO:0000313" key="2">
    <source>
        <dbReference type="EMBL" id="CAL8137430.1"/>
    </source>
</evidence>
<organism evidence="2 3">
    <name type="scientific">Orchesella dallaii</name>
    <dbReference type="NCBI Taxonomy" id="48710"/>
    <lineage>
        <taxon>Eukaryota</taxon>
        <taxon>Metazoa</taxon>
        <taxon>Ecdysozoa</taxon>
        <taxon>Arthropoda</taxon>
        <taxon>Hexapoda</taxon>
        <taxon>Collembola</taxon>
        <taxon>Entomobryomorpha</taxon>
        <taxon>Entomobryoidea</taxon>
        <taxon>Orchesellidae</taxon>
        <taxon>Orchesellinae</taxon>
        <taxon>Orchesella</taxon>
    </lineage>
</organism>
<evidence type="ECO:0000313" key="3">
    <source>
        <dbReference type="Proteomes" id="UP001642540"/>
    </source>
</evidence>
<keyword evidence="3" id="KW-1185">Reference proteome</keyword>
<proteinExistence type="predicted"/>
<evidence type="ECO:0000256" key="1">
    <source>
        <dbReference type="SAM" id="MobiDB-lite"/>
    </source>
</evidence>